<sequence length="356" mass="40905">MNYLVVQDWKNTHGNHAGMVHMCKLLEQLHPNQYKVLIKDQPNLFVSEKSPWGQIKRIWNHFIAKPYYLKHTFPKECMNLCSSMFKKLKFGDKVFLLEYLSEATPQLQLANYIKVNFPEVKICTLSHLTVDYFKNCQSSNREYFEKWSAPVDKMLTLGSSLSSYFEEQGISKDKISLGFHYVDAEYYHKDESLEVHHPLRIIAMGSLQRDYSMLADIVKGVPEAQFIICHGRTDVDNLFDGCNNVILKGYLSEDELKHQMDIADVSINIMIDTVGSNVITTSMAMGLAILASNVGSINDYCKDTNSILCENTIDSFIKAIKVLSMDPNRVLKMRESSIELSHRLHIENVHKWFSSL</sequence>
<accession>A0ABX4EQ23</accession>
<dbReference type="SUPFAM" id="SSF53756">
    <property type="entry name" value="UDP-Glycosyltransferase/glycogen phosphorylase"/>
    <property type="match status" value="1"/>
</dbReference>
<evidence type="ECO:0000313" key="1">
    <source>
        <dbReference type="EMBL" id="OYP57133.1"/>
    </source>
</evidence>
<dbReference type="Pfam" id="PF13692">
    <property type="entry name" value="Glyco_trans_1_4"/>
    <property type="match status" value="1"/>
</dbReference>
<name>A0ABX4EQ23_SEGBR</name>
<reference evidence="1 2" key="1">
    <citation type="submission" date="2017-08" db="EMBL/GenBank/DDBJ databases">
        <title>Comparative genomics of non-oral Prevotella species.</title>
        <authorList>
            <person name="Accetto T."/>
            <person name="Nograsek B."/>
            <person name="Avgustin G."/>
        </authorList>
    </citation>
    <scope>NUCLEOTIDE SEQUENCE [LARGE SCALE GENOMIC DNA]</scope>
    <source>
        <strain evidence="1 2">TC1-1</strain>
    </source>
</reference>
<gene>
    <name evidence="1" type="ORF">CIK91_00840</name>
</gene>
<dbReference type="EMBL" id="NPJF01000009">
    <property type="protein sequence ID" value="OYP57133.1"/>
    <property type="molecule type" value="Genomic_DNA"/>
</dbReference>
<dbReference type="Gene3D" id="3.40.50.2000">
    <property type="entry name" value="Glycogen Phosphorylase B"/>
    <property type="match status" value="1"/>
</dbReference>
<protein>
    <recommendedName>
        <fullName evidence="3">Glycosyltransferase</fullName>
    </recommendedName>
</protein>
<evidence type="ECO:0008006" key="3">
    <source>
        <dbReference type="Google" id="ProtNLM"/>
    </source>
</evidence>
<keyword evidence="2" id="KW-1185">Reference proteome</keyword>
<dbReference type="Proteomes" id="UP000216189">
    <property type="component" value="Unassembled WGS sequence"/>
</dbReference>
<organism evidence="1 2">
    <name type="scientific">Segatella bryantii</name>
    <name type="common">Prevotella bryantii</name>
    <dbReference type="NCBI Taxonomy" id="77095"/>
    <lineage>
        <taxon>Bacteria</taxon>
        <taxon>Pseudomonadati</taxon>
        <taxon>Bacteroidota</taxon>
        <taxon>Bacteroidia</taxon>
        <taxon>Bacteroidales</taxon>
        <taxon>Prevotellaceae</taxon>
        <taxon>Segatella</taxon>
    </lineage>
</organism>
<dbReference type="RefSeq" id="WP_094447947.1">
    <property type="nucleotide sequence ID" value="NZ_CP091802.1"/>
</dbReference>
<proteinExistence type="predicted"/>
<evidence type="ECO:0000313" key="2">
    <source>
        <dbReference type="Proteomes" id="UP000216189"/>
    </source>
</evidence>
<comment type="caution">
    <text evidence="1">The sequence shown here is derived from an EMBL/GenBank/DDBJ whole genome shotgun (WGS) entry which is preliminary data.</text>
</comment>